<protein>
    <submittedName>
        <fullName evidence="2">Glycerophosphodiester phosphodiesterase</fullName>
    </submittedName>
</protein>
<feature type="domain" description="GP-PDE" evidence="1">
    <location>
        <begin position="47"/>
        <end position="292"/>
    </location>
</feature>
<reference evidence="2 3" key="1">
    <citation type="submission" date="2018-08" db="EMBL/GenBank/DDBJ databases">
        <title>Parvularcula sp. SM1705, isolated from surface water of the South Sea China.</title>
        <authorList>
            <person name="Sun L."/>
        </authorList>
    </citation>
    <scope>NUCLEOTIDE SEQUENCE [LARGE SCALE GENOMIC DNA]</scope>
    <source>
        <strain evidence="2 3">SM1705</strain>
    </source>
</reference>
<dbReference type="GO" id="GO:0006580">
    <property type="term" value="P:ethanolamine metabolic process"/>
    <property type="evidence" value="ECO:0007669"/>
    <property type="project" value="TreeGrafter"/>
</dbReference>
<dbReference type="PANTHER" id="PTHR46320:SF1">
    <property type="entry name" value="GLYCEROPHOSPHODIESTER PHOSPHODIESTERASE 1"/>
    <property type="match status" value="1"/>
</dbReference>
<proteinExistence type="predicted"/>
<evidence type="ECO:0000313" key="3">
    <source>
        <dbReference type="Proteomes" id="UP000264589"/>
    </source>
</evidence>
<dbReference type="Pfam" id="PF03009">
    <property type="entry name" value="GDPD"/>
    <property type="match status" value="1"/>
</dbReference>
<evidence type="ECO:0000313" key="2">
    <source>
        <dbReference type="EMBL" id="RFB05417.1"/>
    </source>
</evidence>
<dbReference type="InterPro" id="IPR030395">
    <property type="entry name" value="GP_PDE_dom"/>
</dbReference>
<dbReference type="AlphaFoldDB" id="A0A371RIY3"/>
<dbReference type="GO" id="GO:0008889">
    <property type="term" value="F:glycerophosphodiester phosphodiesterase activity"/>
    <property type="evidence" value="ECO:0007669"/>
    <property type="project" value="TreeGrafter"/>
</dbReference>
<dbReference type="PANTHER" id="PTHR46320">
    <property type="entry name" value="GLYCEROPHOSPHODIESTER PHOSPHODIESTERASE 1"/>
    <property type="match status" value="1"/>
</dbReference>
<dbReference type="GO" id="GO:0005886">
    <property type="term" value="C:plasma membrane"/>
    <property type="evidence" value="ECO:0007669"/>
    <property type="project" value="TreeGrafter"/>
</dbReference>
<dbReference type="SUPFAM" id="SSF51695">
    <property type="entry name" value="PLC-like phosphodiesterases"/>
    <property type="match status" value="1"/>
</dbReference>
<dbReference type="PROSITE" id="PS51704">
    <property type="entry name" value="GP_PDE"/>
    <property type="match status" value="1"/>
</dbReference>
<dbReference type="RefSeq" id="WP_116392049.1">
    <property type="nucleotide sequence ID" value="NZ_QUQO01000001.1"/>
</dbReference>
<name>A0A371RIY3_9PROT</name>
<dbReference type="Gene3D" id="3.20.20.190">
    <property type="entry name" value="Phosphatidylinositol (PI) phosphodiesterase"/>
    <property type="match status" value="1"/>
</dbReference>
<gene>
    <name evidence="2" type="ORF">DX908_09210</name>
</gene>
<comment type="caution">
    <text evidence="2">The sequence shown here is derived from an EMBL/GenBank/DDBJ whole genome shotgun (WGS) entry which is preliminary data.</text>
</comment>
<dbReference type="InterPro" id="IPR017946">
    <property type="entry name" value="PLC-like_Pdiesterase_TIM-brl"/>
</dbReference>
<dbReference type="InParanoid" id="A0A371RIY3"/>
<dbReference type="CDD" id="cd08566">
    <property type="entry name" value="GDPD_AtGDE_like"/>
    <property type="match status" value="1"/>
</dbReference>
<dbReference type="GO" id="GO:0006644">
    <property type="term" value="P:phospholipid metabolic process"/>
    <property type="evidence" value="ECO:0007669"/>
    <property type="project" value="TreeGrafter"/>
</dbReference>
<dbReference type="Proteomes" id="UP000264589">
    <property type="component" value="Unassembled WGS sequence"/>
</dbReference>
<dbReference type="OrthoDB" id="1854250at2"/>
<dbReference type="EMBL" id="QUQO01000001">
    <property type="protein sequence ID" value="RFB05417.1"/>
    <property type="molecule type" value="Genomic_DNA"/>
</dbReference>
<sequence length="308" mass="32781">MRKLLFAAMLLTACSPGGNSPPEGPSPFPPFLSLPVYFDCIGELGLTQIAAHRGGPAPGYPENALATFERTYGETGAFLEVDVATSADGVLFLHHDDNLGRTTTGRGPAAEKSWDELRALSLKDDQGKVTAYGLTRLDEALEWAKGKTVLELDIKPSTDYDDVAKAVRDAGAEDWVILIAYTENSAIALSKRFPDSMISVSVNSADDIDRLVDRGMKRENILAWTGIEAPNGPLSQALQSEGIEAIFGTLGGRDSLDNQYAASRNDEGYVDISKLGIDLIATDRPEAAAEALMAAGRFASPSACPASN</sequence>
<accession>A0A371RIY3</accession>
<evidence type="ECO:0000259" key="1">
    <source>
        <dbReference type="PROSITE" id="PS51704"/>
    </source>
</evidence>
<dbReference type="GO" id="GO:0070291">
    <property type="term" value="P:N-acylethanolamine metabolic process"/>
    <property type="evidence" value="ECO:0007669"/>
    <property type="project" value="TreeGrafter"/>
</dbReference>
<organism evidence="2 3">
    <name type="scientific">Parvularcula marina</name>
    <dbReference type="NCBI Taxonomy" id="2292771"/>
    <lineage>
        <taxon>Bacteria</taxon>
        <taxon>Pseudomonadati</taxon>
        <taxon>Pseudomonadota</taxon>
        <taxon>Alphaproteobacteria</taxon>
        <taxon>Parvularculales</taxon>
        <taxon>Parvularculaceae</taxon>
        <taxon>Parvularcula</taxon>
    </lineage>
</organism>
<keyword evidence="3" id="KW-1185">Reference proteome</keyword>